<feature type="region of interest" description="Disordered" evidence="1">
    <location>
        <begin position="1"/>
        <end position="23"/>
    </location>
</feature>
<dbReference type="AlphaFoldDB" id="A0A6J4R2S2"/>
<feature type="non-terminal residue" evidence="2">
    <location>
        <position position="23"/>
    </location>
</feature>
<accession>A0A6J4R2S2</accession>
<organism evidence="2">
    <name type="scientific">uncultured Rubrobacteraceae bacterium</name>
    <dbReference type="NCBI Taxonomy" id="349277"/>
    <lineage>
        <taxon>Bacteria</taxon>
        <taxon>Bacillati</taxon>
        <taxon>Actinomycetota</taxon>
        <taxon>Rubrobacteria</taxon>
        <taxon>Rubrobacterales</taxon>
        <taxon>Rubrobacteraceae</taxon>
        <taxon>environmental samples</taxon>
    </lineage>
</organism>
<name>A0A6J4R2S2_9ACTN</name>
<protein>
    <submittedName>
        <fullName evidence="2">Uncharacterized protein</fullName>
    </submittedName>
</protein>
<gene>
    <name evidence="2" type="ORF">AVDCRST_MAG28-2114</name>
</gene>
<evidence type="ECO:0000256" key="1">
    <source>
        <dbReference type="SAM" id="MobiDB-lite"/>
    </source>
</evidence>
<dbReference type="EMBL" id="CADCVE010000041">
    <property type="protein sequence ID" value="CAA9453882.1"/>
    <property type="molecule type" value="Genomic_DNA"/>
</dbReference>
<sequence>WASRTSPLRRVSRRRSHGLGPTA</sequence>
<proteinExistence type="predicted"/>
<reference evidence="2" key="1">
    <citation type="submission" date="2020-02" db="EMBL/GenBank/DDBJ databases">
        <authorList>
            <person name="Meier V. D."/>
        </authorList>
    </citation>
    <scope>NUCLEOTIDE SEQUENCE</scope>
    <source>
        <strain evidence="2">AVDCRST_MAG28</strain>
    </source>
</reference>
<feature type="non-terminal residue" evidence="2">
    <location>
        <position position="1"/>
    </location>
</feature>
<evidence type="ECO:0000313" key="2">
    <source>
        <dbReference type="EMBL" id="CAA9453882.1"/>
    </source>
</evidence>